<evidence type="ECO:0000313" key="2">
    <source>
        <dbReference type="EMBL" id="RKH93692.1"/>
    </source>
</evidence>
<comment type="caution">
    <text evidence="2">The sequence shown here is derived from an EMBL/GenBank/DDBJ whole genome shotgun (WGS) entry which is preliminary data.</text>
</comment>
<dbReference type="EMBL" id="RAWI01000402">
    <property type="protein sequence ID" value="RKH93692.1"/>
    <property type="molecule type" value="Genomic_DNA"/>
</dbReference>
<accession>A0ABX9Q7I5</accession>
<organism evidence="2 3">
    <name type="scientific">Corallococcus praedator</name>
    <dbReference type="NCBI Taxonomy" id="2316724"/>
    <lineage>
        <taxon>Bacteria</taxon>
        <taxon>Pseudomonadati</taxon>
        <taxon>Myxococcota</taxon>
        <taxon>Myxococcia</taxon>
        <taxon>Myxococcales</taxon>
        <taxon>Cystobacterineae</taxon>
        <taxon>Myxococcaceae</taxon>
        <taxon>Corallococcus</taxon>
    </lineage>
</organism>
<evidence type="ECO:0008006" key="4">
    <source>
        <dbReference type="Google" id="ProtNLM"/>
    </source>
</evidence>
<gene>
    <name evidence="2" type="ORF">D7Y13_34175</name>
</gene>
<feature type="compositionally biased region" description="Pro residues" evidence="1">
    <location>
        <begin position="1"/>
        <end position="19"/>
    </location>
</feature>
<feature type="region of interest" description="Disordered" evidence="1">
    <location>
        <begin position="428"/>
        <end position="453"/>
    </location>
</feature>
<sequence>MAPPKIAPRIPSTPRPSEPAAPQRARNTVKPGQGHPAASRFDTTPSGKTPVALSTPAGVVAQGNRPAPGSFPSPGDVRTIAAMKDPVARNLAITQGYHDLSNAMGSLLGEENTNWSTIASWASKQAGVSIRQEDMPKVFVDALKGGGILGGALSKADDLLRKLGLPALPLGAIAKAGTDALNATSQAVAGGNHFVFNDVGFEFARFVEAFQGDTGYDAAKVERFAASIPADKPLLREAFSHYAEAMFEKDPNKKAELVLLGNTQVGLHEQTQLQPYIEGALNAPVKDVFRKILKQSVEAGANALPFPANLAAKAAIKAGVVDAALNPLVDQLATVFRAAVTENMMRLTLPGGALKLGNDLPPPKGMEDVLFPPHLRTIENPELRALLGRLDRTPDSLHGTAAKDWSKLDQRMNFVVDLMRSRQADSQLFGSPLGKEGHYPVPTPSRPATPAVA</sequence>
<feature type="region of interest" description="Disordered" evidence="1">
    <location>
        <begin position="1"/>
        <end position="73"/>
    </location>
</feature>
<evidence type="ECO:0000313" key="3">
    <source>
        <dbReference type="Proteomes" id="UP000278907"/>
    </source>
</evidence>
<protein>
    <recommendedName>
        <fullName evidence="4">DUF937 domain-containing protein</fullName>
    </recommendedName>
</protein>
<proteinExistence type="predicted"/>
<dbReference type="Proteomes" id="UP000278907">
    <property type="component" value="Unassembled WGS sequence"/>
</dbReference>
<dbReference type="RefSeq" id="WP_120582279.1">
    <property type="nucleotide sequence ID" value="NZ_RAWI01000402.1"/>
</dbReference>
<name>A0ABX9Q7I5_9BACT</name>
<keyword evidence="3" id="KW-1185">Reference proteome</keyword>
<evidence type="ECO:0000256" key="1">
    <source>
        <dbReference type="SAM" id="MobiDB-lite"/>
    </source>
</evidence>
<reference evidence="2 3" key="1">
    <citation type="submission" date="2018-09" db="EMBL/GenBank/DDBJ databases">
        <authorList>
            <person name="Livingstone P.G."/>
            <person name="Whitworth D.E."/>
        </authorList>
    </citation>
    <scope>NUCLEOTIDE SEQUENCE [LARGE SCALE GENOMIC DNA]</scope>
    <source>
        <strain evidence="2 3">CA031B</strain>
    </source>
</reference>